<dbReference type="Gene3D" id="2.60.120.1440">
    <property type="match status" value="1"/>
</dbReference>
<keyword evidence="1" id="KW-1133">Transmembrane helix</keyword>
<proteinExistence type="predicted"/>
<dbReference type="OrthoDB" id="1099963at2"/>
<dbReference type="PANTHER" id="PTHR30273:SF2">
    <property type="entry name" value="PROTEIN FECR"/>
    <property type="match status" value="1"/>
</dbReference>
<feature type="domain" description="Protein FecR C-terminal" evidence="3">
    <location>
        <begin position="297"/>
        <end position="364"/>
    </location>
</feature>
<keyword evidence="5" id="KW-1185">Reference proteome</keyword>
<evidence type="ECO:0000256" key="1">
    <source>
        <dbReference type="SAM" id="Phobius"/>
    </source>
</evidence>
<feature type="transmembrane region" description="Helical" evidence="1">
    <location>
        <begin position="77"/>
        <end position="97"/>
    </location>
</feature>
<protein>
    <submittedName>
        <fullName evidence="4">DUF4974 domain-containing protein</fullName>
    </submittedName>
</protein>
<dbReference type="Pfam" id="PF04773">
    <property type="entry name" value="FecR"/>
    <property type="match status" value="1"/>
</dbReference>
<accession>A0A6N8JFB6</accession>
<dbReference type="Gene3D" id="3.55.50.30">
    <property type="match status" value="1"/>
</dbReference>
<dbReference type="InterPro" id="IPR006860">
    <property type="entry name" value="FecR"/>
</dbReference>
<dbReference type="GO" id="GO:0016989">
    <property type="term" value="F:sigma factor antagonist activity"/>
    <property type="evidence" value="ECO:0007669"/>
    <property type="project" value="TreeGrafter"/>
</dbReference>
<gene>
    <name evidence="4" type="ORF">GO495_20935</name>
</gene>
<reference evidence="4 5" key="1">
    <citation type="submission" date="2019-12" db="EMBL/GenBank/DDBJ databases">
        <title>The draft genomic sequence of strain Chitinophaga oryziterrae JCM 16595.</title>
        <authorList>
            <person name="Zhang X."/>
        </authorList>
    </citation>
    <scope>NUCLEOTIDE SEQUENCE [LARGE SCALE GENOMIC DNA]</scope>
    <source>
        <strain evidence="4 5">JCM 16595</strain>
    </source>
</reference>
<keyword evidence="1" id="KW-0472">Membrane</keyword>
<dbReference type="PIRSF" id="PIRSF018266">
    <property type="entry name" value="FecR"/>
    <property type="match status" value="1"/>
</dbReference>
<dbReference type="PANTHER" id="PTHR30273">
    <property type="entry name" value="PERIPLASMIC SIGNAL SENSOR AND SIGMA FACTOR ACTIVATOR FECR-RELATED"/>
    <property type="match status" value="1"/>
</dbReference>
<organism evidence="4 5">
    <name type="scientific">Chitinophaga oryziterrae</name>
    <dbReference type="NCBI Taxonomy" id="1031224"/>
    <lineage>
        <taxon>Bacteria</taxon>
        <taxon>Pseudomonadati</taxon>
        <taxon>Bacteroidota</taxon>
        <taxon>Chitinophagia</taxon>
        <taxon>Chitinophagales</taxon>
        <taxon>Chitinophagaceae</taxon>
        <taxon>Chitinophaga</taxon>
    </lineage>
</organism>
<evidence type="ECO:0000313" key="4">
    <source>
        <dbReference type="EMBL" id="MVT43076.1"/>
    </source>
</evidence>
<keyword evidence="1" id="KW-0812">Transmembrane</keyword>
<dbReference type="Pfam" id="PF16344">
    <property type="entry name" value="FecR_C"/>
    <property type="match status" value="1"/>
</dbReference>
<dbReference type="EMBL" id="WRXO01000006">
    <property type="protein sequence ID" value="MVT43076.1"/>
    <property type="molecule type" value="Genomic_DNA"/>
</dbReference>
<dbReference type="Proteomes" id="UP000468388">
    <property type="component" value="Unassembled WGS sequence"/>
</dbReference>
<dbReference type="RefSeq" id="WP_157301684.1">
    <property type="nucleotide sequence ID" value="NZ_BAAAZB010000004.1"/>
</dbReference>
<feature type="domain" description="FecR protein" evidence="2">
    <location>
        <begin position="166"/>
        <end position="261"/>
    </location>
</feature>
<evidence type="ECO:0000313" key="5">
    <source>
        <dbReference type="Proteomes" id="UP000468388"/>
    </source>
</evidence>
<name>A0A6N8JFB6_9BACT</name>
<dbReference type="AlphaFoldDB" id="A0A6N8JFB6"/>
<dbReference type="InterPro" id="IPR012373">
    <property type="entry name" value="Ferrdict_sens_TM"/>
</dbReference>
<comment type="caution">
    <text evidence="4">The sequence shown here is derived from an EMBL/GenBank/DDBJ whole genome shotgun (WGS) entry which is preliminary data.</text>
</comment>
<sequence>MSTQAERLRYLLRQYMDGRCSKEELTELYASLEHETVADLLDEEFRQTRAGPVAEEVDWDHMFNRIVKKKPAKQVNIRRYAAAAAAMLLLVIAGGFYRHTHKSDPVRQDIMPGSNKAILTLADGSTITLDSAGNRLIQQGRTAIQQQGGKLQYNARNSDGSVSYNTLSTPRGGQFRITLPDGTEVWLNAASSLKYPVAFTGKQREVTLTGEAYFEVVHNENMPFSVHAAGMNIKDVGTRFNIMAYTDEAAIKTTLIEGAVNISDGKNDHLLKPGQQAVGMDIREADADEAIAWKNGEFSFHHTSIYEIMRQLSRWYDVDINYKDSLNIYLSGNITKNVSVSEVFKMLELAGDVTFKIENRKATVMKQ</sequence>
<dbReference type="InterPro" id="IPR032508">
    <property type="entry name" value="FecR_C"/>
</dbReference>
<evidence type="ECO:0000259" key="2">
    <source>
        <dbReference type="Pfam" id="PF04773"/>
    </source>
</evidence>
<evidence type="ECO:0000259" key="3">
    <source>
        <dbReference type="Pfam" id="PF16344"/>
    </source>
</evidence>